<evidence type="ECO:0000256" key="2">
    <source>
        <dbReference type="SAM" id="MobiDB-lite"/>
    </source>
</evidence>
<evidence type="ECO:0000313" key="3">
    <source>
        <dbReference type="EMBL" id="KAG7332397.1"/>
    </source>
</evidence>
<sequence length="489" mass="56163">MIRVITLSRDKTLVSIEASTDVDLKKYKKKSRDRMEIKVSVDGVQRIVCGVTEMTTCQEVVVALAQALGRTGRYTLRENFKGYVRNVNPDEHLLESLGKYGQQAREVQLTLHYLGPSLVDWPNKPRVQLRQVEEGGRLRRSSAGAVIHRQSLPPLDHLQPKTPPEELKRPKRKSLTLMEEAWSWLENLGKGRKQQLTRDKGKNGNRQLDNMPEKLVQASRASQGRDKNRPEIKKWKHREHNETELGESTTEQKMPRNEVIVSKKQVEVLEHDGAIEAKENLKKVIIQQQASLRALKLKIDSTDEQILKLEMQQAESMSDEEEQLGFWLNELKAEEGYEKVLQMQFQDLKDKVTECKNKLEEYKIKLQRMDLVNTRHTPCQQSKLDAAAVSVRMESDRTSGGLEPVTEEKTDTALPEGDSKEKMVITRVESKLPYILVTASEITEPQLSSPSELREWWSRWTDAQKTTSKSTPKVLHRSEIIIHLRGTKV</sequence>
<evidence type="ECO:0000313" key="4">
    <source>
        <dbReference type="Proteomes" id="UP000824219"/>
    </source>
</evidence>
<reference evidence="3 4" key="1">
    <citation type="submission" date="2021-06" db="EMBL/GenBank/DDBJ databases">
        <title>Chromosome-level genome assembly of the red-tail catfish (Hemibagrus wyckioides).</title>
        <authorList>
            <person name="Shao F."/>
        </authorList>
    </citation>
    <scope>NUCLEOTIDE SEQUENCE [LARGE SCALE GENOMIC DNA]</scope>
    <source>
        <strain evidence="3">EC202008001</strain>
        <tissue evidence="3">Blood</tissue>
    </source>
</reference>
<protein>
    <recommendedName>
        <fullName evidence="5">Ras association domain-containing protein 8</fullName>
    </recommendedName>
</protein>
<comment type="caution">
    <text evidence="3">The sequence shown here is derived from an EMBL/GenBank/DDBJ whole genome shotgun (WGS) entry which is preliminary data.</text>
</comment>
<evidence type="ECO:0000256" key="1">
    <source>
        <dbReference type="SAM" id="Coils"/>
    </source>
</evidence>
<dbReference type="InterPro" id="IPR029071">
    <property type="entry name" value="Ubiquitin-like_domsf"/>
</dbReference>
<evidence type="ECO:0008006" key="5">
    <source>
        <dbReference type="Google" id="ProtNLM"/>
    </source>
</evidence>
<dbReference type="InterPro" id="IPR033593">
    <property type="entry name" value="N-RASSF"/>
</dbReference>
<name>A0A9D3P161_9TELE</name>
<gene>
    <name evidence="3" type="ORF">KOW79_004231</name>
</gene>
<dbReference type="PANTHER" id="PTHR15286:SF16">
    <property type="entry name" value="RAS ASSOCIATION DOMAIN-CONTAINING PROTEIN 8"/>
    <property type="match status" value="1"/>
</dbReference>
<dbReference type="EMBL" id="JAHKSW010000005">
    <property type="protein sequence ID" value="KAG7332397.1"/>
    <property type="molecule type" value="Genomic_DNA"/>
</dbReference>
<dbReference type="OrthoDB" id="10051571at2759"/>
<dbReference type="SUPFAM" id="SSF54236">
    <property type="entry name" value="Ubiquitin-like"/>
    <property type="match status" value="1"/>
</dbReference>
<feature type="compositionally biased region" description="Basic and acidic residues" evidence="2">
    <location>
        <begin position="406"/>
        <end position="417"/>
    </location>
</feature>
<dbReference type="AlphaFoldDB" id="A0A9D3P161"/>
<feature type="region of interest" description="Disordered" evidence="2">
    <location>
        <begin position="395"/>
        <end position="417"/>
    </location>
</feature>
<keyword evidence="4" id="KW-1185">Reference proteome</keyword>
<feature type="coiled-coil region" evidence="1">
    <location>
        <begin position="278"/>
        <end position="312"/>
    </location>
</feature>
<feature type="region of interest" description="Disordered" evidence="2">
    <location>
        <begin position="192"/>
        <end position="253"/>
    </location>
</feature>
<accession>A0A9D3P161</accession>
<organism evidence="3 4">
    <name type="scientific">Hemibagrus wyckioides</name>
    <dbReference type="NCBI Taxonomy" id="337641"/>
    <lineage>
        <taxon>Eukaryota</taxon>
        <taxon>Metazoa</taxon>
        <taxon>Chordata</taxon>
        <taxon>Craniata</taxon>
        <taxon>Vertebrata</taxon>
        <taxon>Euteleostomi</taxon>
        <taxon>Actinopterygii</taxon>
        <taxon>Neopterygii</taxon>
        <taxon>Teleostei</taxon>
        <taxon>Ostariophysi</taxon>
        <taxon>Siluriformes</taxon>
        <taxon>Bagridae</taxon>
        <taxon>Hemibagrus</taxon>
    </lineage>
</organism>
<proteinExistence type="predicted"/>
<dbReference type="PANTHER" id="PTHR15286">
    <property type="entry name" value="RAS-ASSOCIATING DOMAIN CONTAINING PROTEIN"/>
    <property type="match status" value="1"/>
</dbReference>
<feature type="region of interest" description="Disordered" evidence="2">
    <location>
        <begin position="148"/>
        <end position="171"/>
    </location>
</feature>
<dbReference type="Proteomes" id="UP000824219">
    <property type="component" value="Linkage Group LG05"/>
</dbReference>
<keyword evidence="1" id="KW-0175">Coiled coil</keyword>
<dbReference type="Gene3D" id="3.10.20.90">
    <property type="entry name" value="Phosphatidylinositol 3-kinase Catalytic Subunit, Chain A, domain 1"/>
    <property type="match status" value="1"/>
</dbReference>
<feature type="compositionally biased region" description="Basic and acidic residues" evidence="2">
    <location>
        <begin position="223"/>
        <end position="243"/>
    </location>
</feature>